<evidence type="ECO:0000256" key="6">
    <source>
        <dbReference type="ARBA" id="ARBA00023136"/>
    </source>
</evidence>
<keyword evidence="2 7" id="KW-0812">Transmembrane</keyword>
<protein>
    <recommendedName>
        <fullName evidence="11">CNNM transmembrane domain-containing protein</fullName>
    </recommendedName>
</protein>
<feature type="transmembrane region" description="Helical" evidence="7">
    <location>
        <begin position="119"/>
        <end position="140"/>
    </location>
</feature>
<reference evidence="10" key="1">
    <citation type="submission" date="2018-05" db="EMBL/GenBank/DDBJ databases">
        <authorList>
            <person name="Lanie J.A."/>
            <person name="Ng W.-L."/>
            <person name="Kazmierczak K.M."/>
            <person name="Andrzejewski T.M."/>
            <person name="Davidsen T.M."/>
            <person name="Wayne K.J."/>
            <person name="Tettelin H."/>
            <person name="Glass J.I."/>
            <person name="Rusch D."/>
            <person name="Podicherti R."/>
            <person name="Tsui H.-C.T."/>
            <person name="Winkler M.E."/>
        </authorList>
    </citation>
    <scope>NUCLEOTIDE SEQUENCE</scope>
</reference>
<sequence>MSTLLFYFFLALGVSFICSVLESVILSVTHSHIGMLVKDNHRSGIILQALKDDINRPLAAILTLNTLSHTVGAAGVGAQTLQVYGSGYVAVASGILTFCILVFSEIIPKTIGATYWKRFASPASYIIRFLMILTFPFVWLSQALSANITPDEDESKKVSREEITVMAEMGEDEGSIDEHESDIIENLFELKKIPVEEILTPRSVIFALEHHKTVRMVMDEHEDLNFSRIPIYKENIDNIIGIVYKDTLLEAMADDFFEKTMETITEPVDTVFEKQTVESVLNNFTKTRSHMYIVKDEFGGTTGIVTLEDCIETLLGVEIMDESDTVADMRELAKDQLRQKRRTEENNNT</sequence>
<keyword evidence="6 7" id="KW-0472">Membrane</keyword>
<dbReference type="GO" id="GO:0005886">
    <property type="term" value="C:plasma membrane"/>
    <property type="evidence" value="ECO:0007669"/>
    <property type="project" value="TreeGrafter"/>
</dbReference>
<dbReference type="Pfam" id="PF01595">
    <property type="entry name" value="CNNM"/>
    <property type="match status" value="1"/>
</dbReference>
<feature type="domain" description="CBS" evidence="8">
    <location>
        <begin position="264"/>
        <end position="322"/>
    </location>
</feature>
<gene>
    <name evidence="10" type="ORF">METZ01_LOCUS109377</name>
</gene>
<dbReference type="CDD" id="cd04590">
    <property type="entry name" value="CBS_pair_CorC_HlyC_assoc"/>
    <property type="match status" value="1"/>
</dbReference>
<feature type="transmembrane region" description="Helical" evidence="7">
    <location>
        <begin position="87"/>
        <end position="107"/>
    </location>
</feature>
<evidence type="ECO:0000256" key="2">
    <source>
        <dbReference type="ARBA" id="ARBA00022692"/>
    </source>
</evidence>
<dbReference type="PROSITE" id="PS51846">
    <property type="entry name" value="CNNM"/>
    <property type="match status" value="1"/>
</dbReference>
<feature type="domain" description="CNNM transmembrane" evidence="9">
    <location>
        <begin position="1"/>
        <end position="180"/>
    </location>
</feature>
<evidence type="ECO:0000256" key="5">
    <source>
        <dbReference type="ARBA" id="ARBA00023122"/>
    </source>
</evidence>
<dbReference type="InterPro" id="IPR000644">
    <property type="entry name" value="CBS_dom"/>
</dbReference>
<dbReference type="PROSITE" id="PS51371">
    <property type="entry name" value="CBS"/>
    <property type="match status" value="1"/>
</dbReference>
<dbReference type="InterPro" id="IPR002550">
    <property type="entry name" value="CNNM"/>
</dbReference>
<accession>A0A381WX53</accession>
<dbReference type="Gene3D" id="3.10.580.10">
    <property type="entry name" value="CBS-domain"/>
    <property type="match status" value="1"/>
</dbReference>
<feature type="transmembrane region" description="Helical" evidence="7">
    <location>
        <begin position="6"/>
        <end position="37"/>
    </location>
</feature>
<dbReference type="PROSITE" id="PS00018">
    <property type="entry name" value="EF_HAND_1"/>
    <property type="match status" value="1"/>
</dbReference>
<evidence type="ECO:0000259" key="9">
    <source>
        <dbReference type="PROSITE" id="PS51846"/>
    </source>
</evidence>
<evidence type="ECO:0000256" key="4">
    <source>
        <dbReference type="ARBA" id="ARBA00022989"/>
    </source>
</evidence>
<evidence type="ECO:0000256" key="7">
    <source>
        <dbReference type="SAM" id="Phobius"/>
    </source>
</evidence>
<evidence type="ECO:0000256" key="3">
    <source>
        <dbReference type="ARBA" id="ARBA00022737"/>
    </source>
</evidence>
<organism evidence="10">
    <name type="scientific">marine metagenome</name>
    <dbReference type="NCBI Taxonomy" id="408172"/>
    <lineage>
        <taxon>unclassified sequences</taxon>
        <taxon>metagenomes</taxon>
        <taxon>ecological metagenomes</taxon>
    </lineage>
</organism>
<comment type="subcellular location">
    <subcellularLocation>
        <location evidence="1">Membrane</location>
        <topology evidence="1">Multi-pass membrane protein</topology>
    </subcellularLocation>
</comment>
<dbReference type="InterPro" id="IPR018247">
    <property type="entry name" value="EF_Hand_1_Ca_BS"/>
</dbReference>
<dbReference type="SUPFAM" id="SSF54631">
    <property type="entry name" value="CBS-domain pair"/>
    <property type="match status" value="1"/>
</dbReference>
<keyword evidence="5" id="KW-0129">CBS domain</keyword>
<evidence type="ECO:0000259" key="8">
    <source>
        <dbReference type="PROSITE" id="PS51371"/>
    </source>
</evidence>
<keyword evidence="3" id="KW-0677">Repeat</keyword>
<dbReference type="InterPro" id="IPR044751">
    <property type="entry name" value="Ion_transp-like_CBS"/>
</dbReference>
<dbReference type="PANTHER" id="PTHR22777:SF4">
    <property type="entry name" value="UPF0053 PROTEIN SLL1254"/>
    <property type="match status" value="1"/>
</dbReference>
<keyword evidence="4 7" id="KW-1133">Transmembrane helix</keyword>
<evidence type="ECO:0008006" key="11">
    <source>
        <dbReference type="Google" id="ProtNLM"/>
    </source>
</evidence>
<dbReference type="Pfam" id="PF00571">
    <property type="entry name" value="CBS"/>
    <property type="match status" value="1"/>
</dbReference>
<dbReference type="EMBL" id="UINC01013026">
    <property type="protein sequence ID" value="SVA56523.1"/>
    <property type="molecule type" value="Genomic_DNA"/>
</dbReference>
<name>A0A381WX53_9ZZZZ</name>
<dbReference type="PANTHER" id="PTHR22777">
    <property type="entry name" value="HEMOLYSIN-RELATED"/>
    <property type="match status" value="1"/>
</dbReference>
<evidence type="ECO:0000313" key="10">
    <source>
        <dbReference type="EMBL" id="SVA56523.1"/>
    </source>
</evidence>
<proteinExistence type="predicted"/>
<dbReference type="InterPro" id="IPR046342">
    <property type="entry name" value="CBS_dom_sf"/>
</dbReference>
<dbReference type="AlphaFoldDB" id="A0A381WX53"/>
<evidence type="ECO:0000256" key="1">
    <source>
        <dbReference type="ARBA" id="ARBA00004141"/>
    </source>
</evidence>